<keyword evidence="2" id="KW-1185">Reference proteome</keyword>
<evidence type="ECO:0000313" key="2">
    <source>
        <dbReference type="Proteomes" id="UP000076796"/>
    </source>
</evidence>
<dbReference type="RefSeq" id="WP_063477882.1">
    <property type="nucleotide sequence ID" value="NZ_LWMH01000001.1"/>
</dbReference>
<dbReference type="EMBL" id="LWMH01000001">
    <property type="protein sequence ID" value="KZS45683.1"/>
    <property type="molecule type" value="Genomic_DNA"/>
</dbReference>
<evidence type="ECO:0000313" key="1">
    <source>
        <dbReference type="EMBL" id="KZS45683.1"/>
    </source>
</evidence>
<dbReference type="AlphaFoldDB" id="A0A163HVJ8"/>
<name>A0A163HVJ8_9BACL</name>
<organism evidence="1 2">
    <name type="scientific">Paenibacillus glucanolyticus</name>
    <dbReference type="NCBI Taxonomy" id="59843"/>
    <lineage>
        <taxon>Bacteria</taxon>
        <taxon>Bacillati</taxon>
        <taxon>Bacillota</taxon>
        <taxon>Bacilli</taxon>
        <taxon>Bacillales</taxon>
        <taxon>Paenibacillaceae</taxon>
        <taxon>Paenibacillus</taxon>
    </lineage>
</organism>
<accession>A0A163HVJ8</accession>
<dbReference type="Proteomes" id="UP000076796">
    <property type="component" value="Unassembled WGS sequence"/>
</dbReference>
<reference evidence="1" key="1">
    <citation type="journal article" date="2016" name="Genome Announc.">
        <title>Draft genomes of two strains of Paenibacillus glucanolyticus with capability to degrade lignocellulose.</title>
        <authorList>
            <person name="Mathews S.L."/>
            <person name="Pawlak J."/>
            <person name="Grunden A.M."/>
        </authorList>
    </citation>
    <scope>NUCLEOTIDE SEQUENCE [LARGE SCALE GENOMIC DNA]</scope>
    <source>
        <strain evidence="1">SLM1</strain>
    </source>
</reference>
<gene>
    <name evidence="1" type="ORF">AWU65_07040</name>
</gene>
<sequence>MEQIRFTTFNAHGEFYFYVAEDLLQEYLDMSDMAISMEFFKNFYTPQQSRALYDWLKGRNKDKKYPTST</sequence>
<comment type="caution">
    <text evidence="1">The sequence shown here is derived from an EMBL/GenBank/DDBJ whole genome shotgun (WGS) entry which is preliminary data.</text>
</comment>
<protein>
    <submittedName>
        <fullName evidence="1">Uncharacterized protein</fullName>
    </submittedName>
</protein>
<proteinExistence type="predicted"/>